<accession>A0A1F6C4U8</accession>
<dbReference type="InterPro" id="IPR027417">
    <property type="entry name" value="P-loop_NTPase"/>
</dbReference>
<dbReference type="PRINTS" id="PR01590">
    <property type="entry name" value="HTHFIS"/>
</dbReference>
<dbReference type="PROSITE" id="PS50045">
    <property type="entry name" value="SIGMA54_INTERACT_4"/>
    <property type="match status" value="1"/>
</dbReference>
<name>A0A1F6C4U8_HANXR</name>
<dbReference type="InterPro" id="IPR002197">
    <property type="entry name" value="HTH_Fis"/>
</dbReference>
<dbReference type="InterPro" id="IPR009057">
    <property type="entry name" value="Homeodomain-like_sf"/>
</dbReference>
<evidence type="ECO:0000256" key="5">
    <source>
        <dbReference type="ARBA" id="ARBA00023163"/>
    </source>
</evidence>
<dbReference type="PROSITE" id="PS00688">
    <property type="entry name" value="SIGMA54_INTERACT_3"/>
    <property type="match status" value="1"/>
</dbReference>
<evidence type="ECO:0000259" key="6">
    <source>
        <dbReference type="PROSITE" id="PS50045"/>
    </source>
</evidence>
<evidence type="ECO:0000256" key="2">
    <source>
        <dbReference type="ARBA" id="ARBA00022840"/>
    </source>
</evidence>
<dbReference type="Pfam" id="PF25601">
    <property type="entry name" value="AAA_lid_14"/>
    <property type="match status" value="1"/>
</dbReference>
<organism evidence="7 8">
    <name type="scientific">Handelsmanbacteria sp. (strain RIFCSPLOWO2_12_FULL_64_10)</name>
    <dbReference type="NCBI Taxonomy" id="1817868"/>
    <lineage>
        <taxon>Bacteria</taxon>
        <taxon>Candidatus Handelsmaniibacteriota</taxon>
    </lineage>
</organism>
<dbReference type="GO" id="GO:0006355">
    <property type="term" value="P:regulation of DNA-templated transcription"/>
    <property type="evidence" value="ECO:0007669"/>
    <property type="project" value="InterPro"/>
</dbReference>
<evidence type="ECO:0000256" key="4">
    <source>
        <dbReference type="ARBA" id="ARBA00023125"/>
    </source>
</evidence>
<dbReference type="GO" id="GO:0005524">
    <property type="term" value="F:ATP binding"/>
    <property type="evidence" value="ECO:0007669"/>
    <property type="project" value="UniProtKB-KW"/>
</dbReference>
<gene>
    <name evidence="7" type="ORF">A3F84_09455</name>
</gene>
<reference evidence="7 8" key="1">
    <citation type="journal article" date="2016" name="Nat. Commun.">
        <title>Thousands of microbial genomes shed light on interconnected biogeochemical processes in an aquifer system.</title>
        <authorList>
            <person name="Anantharaman K."/>
            <person name="Brown C.T."/>
            <person name="Hug L.A."/>
            <person name="Sharon I."/>
            <person name="Castelle C.J."/>
            <person name="Probst A.J."/>
            <person name="Thomas B.C."/>
            <person name="Singh A."/>
            <person name="Wilkins M.J."/>
            <person name="Karaoz U."/>
            <person name="Brodie E.L."/>
            <person name="Williams K.H."/>
            <person name="Hubbard S.S."/>
            <person name="Banfield J.F."/>
        </authorList>
    </citation>
    <scope>NUCLEOTIDE SEQUENCE [LARGE SCALE GENOMIC DNA]</scope>
    <source>
        <strain evidence="8">RIFCSPLOWO2_12_FULL_64_10</strain>
    </source>
</reference>
<dbReference type="SUPFAM" id="SSF46689">
    <property type="entry name" value="Homeodomain-like"/>
    <property type="match status" value="1"/>
</dbReference>
<dbReference type="InterPro" id="IPR058031">
    <property type="entry name" value="AAA_lid_NorR"/>
</dbReference>
<evidence type="ECO:0000256" key="1">
    <source>
        <dbReference type="ARBA" id="ARBA00022741"/>
    </source>
</evidence>
<proteinExistence type="predicted"/>
<comment type="caution">
    <text evidence="7">The sequence shown here is derived from an EMBL/GenBank/DDBJ whole genome shotgun (WGS) entry which is preliminary data.</text>
</comment>
<protein>
    <recommendedName>
        <fullName evidence="6">Sigma-54 factor interaction domain-containing protein</fullName>
    </recommendedName>
</protein>
<dbReference type="InterPro" id="IPR025944">
    <property type="entry name" value="Sigma_54_int_dom_CS"/>
</dbReference>
<evidence type="ECO:0000256" key="3">
    <source>
        <dbReference type="ARBA" id="ARBA00023015"/>
    </source>
</evidence>
<evidence type="ECO:0000313" key="8">
    <source>
        <dbReference type="Proteomes" id="UP000178606"/>
    </source>
</evidence>
<keyword evidence="3" id="KW-0805">Transcription regulation</keyword>
<dbReference type="Pfam" id="PF02954">
    <property type="entry name" value="HTH_8"/>
    <property type="match status" value="1"/>
</dbReference>
<keyword evidence="2" id="KW-0067">ATP-binding</keyword>
<keyword evidence="5" id="KW-0804">Transcription</keyword>
<dbReference type="EMBL" id="MFKF01000410">
    <property type="protein sequence ID" value="OGG44216.1"/>
    <property type="molecule type" value="Genomic_DNA"/>
</dbReference>
<evidence type="ECO:0000313" key="7">
    <source>
        <dbReference type="EMBL" id="OGG44216.1"/>
    </source>
</evidence>
<dbReference type="SUPFAM" id="SSF52540">
    <property type="entry name" value="P-loop containing nucleoside triphosphate hydrolases"/>
    <property type="match status" value="1"/>
</dbReference>
<sequence length="226" mass="25840">MSDILSWRTGGTLFLDEVGEMPVDVQVKLLRVLEDGQVMPLGARQGRSVDVRILAATNADLRDRMGAGAFRQDLYFRLARFTVYVPPLRERKEDIPLLTEHFLRLFSVEMGRETPGLSQGMLEALDAYDFPGNVRELKNMMERALLECNGADEIGPHHLQFLRPSPEAEVPTPAGEIAWPDFERLELERIKQALTQTRGNIVAAARRLKIHRTRIYRLMRKYNLPT</sequence>
<dbReference type="GO" id="GO:0043565">
    <property type="term" value="F:sequence-specific DNA binding"/>
    <property type="evidence" value="ECO:0007669"/>
    <property type="project" value="InterPro"/>
</dbReference>
<dbReference type="PANTHER" id="PTHR32071">
    <property type="entry name" value="TRANSCRIPTIONAL REGULATORY PROTEIN"/>
    <property type="match status" value="1"/>
</dbReference>
<keyword evidence="4" id="KW-0238">DNA-binding</keyword>
<dbReference type="Proteomes" id="UP000178606">
    <property type="component" value="Unassembled WGS sequence"/>
</dbReference>
<dbReference type="PANTHER" id="PTHR32071:SF117">
    <property type="entry name" value="PTS-DEPENDENT DIHYDROXYACETONE KINASE OPERON REGULATORY PROTEIN-RELATED"/>
    <property type="match status" value="1"/>
</dbReference>
<dbReference type="Gene3D" id="3.40.50.300">
    <property type="entry name" value="P-loop containing nucleotide triphosphate hydrolases"/>
    <property type="match status" value="1"/>
</dbReference>
<dbReference type="AlphaFoldDB" id="A0A1F6C4U8"/>
<feature type="domain" description="Sigma-54 factor interaction" evidence="6">
    <location>
        <begin position="1"/>
        <end position="146"/>
    </location>
</feature>
<dbReference type="Gene3D" id="1.10.10.60">
    <property type="entry name" value="Homeodomain-like"/>
    <property type="match status" value="1"/>
</dbReference>
<dbReference type="Pfam" id="PF00158">
    <property type="entry name" value="Sigma54_activat"/>
    <property type="match status" value="1"/>
</dbReference>
<dbReference type="Gene3D" id="1.10.8.60">
    <property type="match status" value="1"/>
</dbReference>
<dbReference type="InterPro" id="IPR002078">
    <property type="entry name" value="Sigma_54_int"/>
</dbReference>
<keyword evidence="1" id="KW-0547">Nucleotide-binding</keyword>